<dbReference type="Proteomes" id="UP000031036">
    <property type="component" value="Unassembled WGS sequence"/>
</dbReference>
<keyword evidence="17" id="KW-1185">Reference proteome</keyword>
<reference evidence="16" key="2">
    <citation type="submission" date="2018-11" db="EMBL/GenBank/DDBJ databases">
        <authorList>
            <consortium name="Pathogen Informatics"/>
        </authorList>
    </citation>
    <scope>NUCLEOTIDE SEQUENCE [LARGE SCALE GENOMIC DNA]</scope>
</reference>
<dbReference type="EMBL" id="UYWY01019703">
    <property type="protein sequence ID" value="VDM38865.1"/>
    <property type="molecule type" value="Genomic_DNA"/>
</dbReference>
<dbReference type="PROSITE" id="PS51564">
    <property type="entry name" value="SAM_ICMT"/>
    <property type="match status" value="1"/>
</dbReference>
<dbReference type="STRING" id="6265.A0A0B2V6E5"/>
<protein>
    <recommendedName>
        <fullName evidence="12 13">Protein-S-isoprenylcysteine O-methyltransferase</fullName>
        <ecNumber evidence="4 13">2.1.1.100</ecNumber>
    </recommendedName>
</protein>
<dbReference type="OMA" id="FTHMIRI"/>
<evidence type="ECO:0000256" key="9">
    <source>
        <dbReference type="ARBA" id="ARBA00022989"/>
    </source>
</evidence>
<keyword evidence="6 15" id="KW-0808">Transferase</keyword>
<evidence type="ECO:0000256" key="6">
    <source>
        <dbReference type="ARBA" id="ARBA00022679"/>
    </source>
</evidence>
<dbReference type="PANTHER" id="PTHR12714:SF9">
    <property type="entry name" value="PROTEIN-S-ISOPRENYLCYSTEINE O-METHYLTRANSFERASE"/>
    <property type="match status" value="1"/>
</dbReference>
<dbReference type="EMBL" id="JPKZ01002384">
    <property type="protein sequence ID" value="KHN77095.1"/>
    <property type="molecule type" value="Genomic_DNA"/>
</dbReference>
<dbReference type="InterPro" id="IPR025770">
    <property type="entry name" value="PPMT_MeTrfase"/>
</dbReference>
<keyword evidence="13" id="KW-0256">Endoplasmic reticulum</keyword>
<evidence type="ECO:0000256" key="5">
    <source>
        <dbReference type="ARBA" id="ARBA00022603"/>
    </source>
</evidence>
<evidence type="ECO:0000256" key="4">
    <source>
        <dbReference type="ARBA" id="ARBA00012151"/>
    </source>
</evidence>
<dbReference type="Gene3D" id="1.20.120.1630">
    <property type="match status" value="1"/>
</dbReference>
<evidence type="ECO:0000256" key="7">
    <source>
        <dbReference type="ARBA" id="ARBA00022691"/>
    </source>
</evidence>
<feature type="transmembrane region" description="Helical" evidence="13">
    <location>
        <begin position="47"/>
        <end position="64"/>
    </location>
</feature>
<evidence type="ECO:0000313" key="14">
    <source>
        <dbReference type="EMBL" id="KHN77095.1"/>
    </source>
</evidence>
<gene>
    <name evidence="15" type="primary">icmt</name>
    <name evidence="14" type="ORF">Tcan_06139</name>
    <name evidence="15" type="ORF">Tcan_06143</name>
    <name evidence="16" type="ORF">TCNE_LOCUS7544</name>
</gene>
<organism evidence="15 17">
    <name type="scientific">Toxocara canis</name>
    <name type="common">Canine roundworm</name>
    <dbReference type="NCBI Taxonomy" id="6265"/>
    <lineage>
        <taxon>Eukaryota</taxon>
        <taxon>Metazoa</taxon>
        <taxon>Ecdysozoa</taxon>
        <taxon>Nematoda</taxon>
        <taxon>Chromadorea</taxon>
        <taxon>Rhabditida</taxon>
        <taxon>Spirurina</taxon>
        <taxon>Ascaridomorpha</taxon>
        <taxon>Ascaridoidea</taxon>
        <taxon>Toxocaridae</taxon>
        <taxon>Toxocara</taxon>
    </lineage>
</organism>
<feature type="transmembrane region" description="Helical" evidence="13">
    <location>
        <begin position="71"/>
        <end position="89"/>
    </location>
</feature>
<keyword evidence="5 13" id="KW-0489">Methyltransferase</keyword>
<keyword evidence="10 13" id="KW-0472">Membrane</keyword>
<evidence type="ECO:0000256" key="8">
    <source>
        <dbReference type="ARBA" id="ARBA00022692"/>
    </source>
</evidence>
<evidence type="ECO:0000256" key="10">
    <source>
        <dbReference type="ARBA" id="ARBA00023136"/>
    </source>
</evidence>
<dbReference type="GO" id="GO:0004671">
    <property type="term" value="F:protein C-terminal S-isoprenylcysteine carboxyl O-methyltransferase activity"/>
    <property type="evidence" value="ECO:0007669"/>
    <property type="project" value="UniProtKB-EC"/>
</dbReference>
<dbReference type="AlphaFoldDB" id="A0A0B2V6E5"/>
<keyword evidence="8 13" id="KW-0812">Transmembrane</keyword>
<dbReference type="GO" id="GO:0032259">
    <property type="term" value="P:methylation"/>
    <property type="evidence" value="ECO:0007669"/>
    <property type="project" value="UniProtKB-KW"/>
</dbReference>
<name>A0A0B2V6E5_TOXCA</name>
<comment type="catalytic activity">
    <reaction evidence="1 13">
        <text>[protein]-C-terminal S-[(2E,6E)-farnesyl]-L-cysteine + S-adenosyl-L-methionine = [protein]-C-terminal S-[(2E,6E)-farnesyl]-L-cysteine methyl ester + S-adenosyl-L-homocysteine</text>
        <dbReference type="Rhea" id="RHEA:21672"/>
        <dbReference type="Rhea" id="RHEA-COMP:12125"/>
        <dbReference type="Rhea" id="RHEA-COMP:12126"/>
        <dbReference type="ChEBI" id="CHEBI:57856"/>
        <dbReference type="ChEBI" id="CHEBI:59789"/>
        <dbReference type="ChEBI" id="CHEBI:90510"/>
        <dbReference type="ChEBI" id="CHEBI:90511"/>
        <dbReference type="EC" id="2.1.1.100"/>
    </reaction>
</comment>
<sequence length="289" mass="32847">MMKATKLGSLVAQLRDDVELRCSLNSALGSIVLLSLTSFFLQHRFSALLLIALFSSLLSLAVYGRQQFWNALQASLLGSVFSLSLLYAIRTDCTTTALIFTNYALSMAFFHYSEFIATALTNRRNLNSSSYLLDHSLAYWIAALTSWLEFGVESYAFPSMKLVWMSRLGIVMVIFGEILRKLAMMHAQGGFTHLVALERRPEHVLVTNGVYGLVRHPGYLGWLVWCVGTQVLLCNPICTLVYAFVAWNFFNDRIYWEEQYLVAFFGSQYLVYQQRVPTGIPFIKGFHTY</sequence>
<dbReference type="EC" id="2.1.1.100" evidence="4 13"/>
<keyword evidence="9 13" id="KW-1133">Transmembrane helix</keyword>
<evidence type="ECO:0000256" key="3">
    <source>
        <dbReference type="ARBA" id="ARBA00009140"/>
    </source>
</evidence>
<evidence type="ECO:0000313" key="15">
    <source>
        <dbReference type="EMBL" id="KHN77113.1"/>
    </source>
</evidence>
<evidence type="ECO:0000256" key="2">
    <source>
        <dbReference type="ARBA" id="ARBA00004141"/>
    </source>
</evidence>
<evidence type="ECO:0000256" key="13">
    <source>
        <dbReference type="RuleBase" id="RU362022"/>
    </source>
</evidence>
<accession>A0A0B2V6E5</accession>
<dbReference type="OrthoDB" id="422086at2759"/>
<dbReference type="EMBL" id="JPKZ01002384">
    <property type="protein sequence ID" value="KHN77113.1"/>
    <property type="molecule type" value="Genomic_DNA"/>
</dbReference>
<reference evidence="15 17" key="1">
    <citation type="submission" date="2014-11" db="EMBL/GenBank/DDBJ databases">
        <title>Genetic blueprint of the zoonotic pathogen Toxocara canis.</title>
        <authorList>
            <person name="Zhu X.-Q."/>
            <person name="Korhonen P.K."/>
            <person name="Cai H."/>
            <person name="Young N.D."/>
            <person name="Nejsum P."/>
            <person name="von Samson-Himmelstjerna G."/>
            <person name="Boag P.R."/>
            <person name="Tan P."/>
            <person name="Li Q."/>
            <person name="Min J."/>
            <person name="Yang Y."/>
            <person name="Wang X."/>
            <person name="Fang X."/>
            <person name="Hall R.S."/>
            <person name="Hofmann A."/>
            <person name="Sternberg P.W."/>
            <person name="Jex A.R."/>
            <person name="Gasser R.B."/>
        </authorList>
    </citation>
    <scope>NUCLEOTIDE SEQUENCE [LARGE SCALE GENOMIC DNA]</scope>
    <source>
        <strain evidence="15">PN_DK_2014</strain>
    </source>
</reference>
<feature type="transmembrane region" description="Helical" evidence="13">
    <location>
        <begin position="95"/>
        <end position="120"/>
    </location>
</feature>
<feature type="transmembrane region" description="Helical" evidence="13">
    <location>
        <begin position="132"/>
        <end position="150"/>
    </location>
</feature>
<dbReference type="InterPro" id="IPR007269">
    <property type="entry name" value="ICMT_MeTrfase"/>
</dbReference>
<evidence type="ECO:0000256" key="1">
    <source>
        <dbReference type="ARBA" id="ARBA00001450"/>
    </source>
</evidence>
<dbReference type="PANTHER" id="PTHR12714">
    <property type="entry name" value="PROTEIN-S ISOPRENYLCYSTEINE O-METHYLTRANSFERASE"/>
    <property type="match status" value="1"/>
</dbReference>
<proteinExistence type="inferred from homology"/>
<evidence type="ECO:0000313" key="17">
    <source>
        <dbReference type="Proteomes" id="UP000031036"/>
    </source>
</evidence>
<comment type="subcellular location">
    <subcellularLocation>
        <location evidence="13">Endoplasmic reticulum membrane</location>
        <topology evidence="13">Multi-pass membrane protein</topology>
    </subcellularLocation>
    <subcellularLocation>
        <location evidence="2">Membrane</location>
        <topology evidence="2">Multi-pass membrane protein</topology>
    </subcellularLocation>
</comment>
<comment type="function">
    <text evidence="11">Catalyzes the post-translational methylation of isoprenylated C-terminal cysteine residues.</text>
</comment>
<comment type="similarity">
    <text evidence="3 13">Belongs to the class VI-like SAM-binding methyltransferase superfamily. Isoprenylcysteine carboxyl methyltransferase family.</text>
</comment>
<evidence type="ECO:0000313" key="16">
    <source>
        <dbReference type="EMBL" id="VDM38865.1"/>
    </source>
</evidence>
<feature type="transmembrane region" description="Helical" evidence="13">
    <location>
        <begin position="162"/>
        <end position="179"/>
    </location>
</feature>
<dbReference type="GO" id="GO:0005789">
    <property type="term" value="C:endoplasmic reticulum membrane"/>
    <property type="evidence" value="ECO:0007669"/>
    <property type="project" value="UniProtKB-SubCell"/>
</dbReference>
<keyword evidence="7 13" id="KW-0949">S-adenosyl-L-methionine</keyword>
<evidence type="ECO:0000256" key="12">
    <source>
        <dbReference type="ARBA" id="ARBA00023656"/>
    </source>
</evidence>
<dbReference type="Pfam" id="PF04140">
    <property type="entry name" value="ICMT"/>
    <property type="match status" value="1"/>
</dbReference>
<evidence type="ECO:0000256" key="11">
    <source>
        <dbReference type="ARBA" id="ARBA00023572"/>
    </source>
</evidence>